<dbReference type="Proteomes" id="UP000282084">
    <property type="component" value="Unassembled WGS sequence"/>
</dbReference>
<dbReference type="PROSITE" id="PS01045">
    <property type="entry name" value="SQUALEN_PHYTOEN_SYN_2"/>
    <property type="match status" value="1"/>
</dbReference>
<dbReference type="InterPro" id="IPR033904">
    <property type="entry name" value="Trans_IPPS_HH"/>
</dbReference>
<dbReference type="GO" id="GO:0051996">
    <property type="term" value="F:squalene synthase [NAD(P)H] activity"/>
    <property type="evidence" value="ECO:0007669"/>
    <property type="project" value="InterPro"/>
</dbReference>
<dbReference type="OrthoDB" id="9807580at2"/>
<evidence type="ECO:0000256" key="4">
    <source>
        <dbReference type="ARBA" id="ARBA00022746"/>
    </source>
</evidence>
<evidence type="ECO:0000256" key="2">
    <source>
        <dbReference type="ARBA" id="ARBA00006251"/>
    </source>
</evidence>
<dbReference type="Pfam" id="PF00494">
    <property type="entry name" value="SQS_PSY"/>
    <property type="match status" value="1"/>
</dbReference>
<reference evidence="6 7" key="1">
    <citation type="submission" date="2018-10" db="EMBL/GenBank/DDBJ databases">
        <title>Sequencing the genomes of 1000 actinobacteria strains.</title>
        <authorList>
            <person name="Klenk H.-P."/>
        </authorList>
    </citation>
    <scope>NUCLEOTIDE SEQUENCE [LARGE SCALE GENOMIC DNA]</scope>
    <source>
        <strain evidence="6 7">DSM 43800</strain>
    </source>
</reference>
<dbReference type="SUPFAM" id="SSF48576">
    <property type="entry name" value="Terpenoid synthases"/>
    <property type="match status" value="1"/>
</dbReference>
<keyword evidence="3" id="KW-0808">Transferase</keyword>
<dbReference type="InterPro" id="IPR008949">
    <property type="entry name" value="Isoprenoid_synthase_dom_sf"/>
</dbReference>
<dbReference type="SFLD" id="SFLDS00005">
    <property type="entry name" value="Isoprenoid_Synthase_Type_I"/>
    <property type="match status" value="1"/>
</dbReference>
<comment type="pathway">
    <text evidence="1">Carotenoid biosynthesis; phytoene biosynthesis.</text>
</comment>
<dbReference type="GO" id="GO:0004311">
    <property type="term" value="F:geranylgeranyl diphosphate synthase activity"/>
    <property type="evidence" value="ECO:0007669"/>
    <property type="project" value="InterPro"/>
</dbReference>
<comment type="caution">
    <text evidence="6">The sequence shown here is derived from an EMBL/GenBank/DDBJ whole genome shotgun (WGS) entry which is preliminary data.</text>
</comment>
<organism evidence="6 7">
    <name type="scientific">Saccharothrix australiensis</name>
    <dbReference type="NCBI Taxonomy" id="2072"/>
    <lineage>
        <taxon>Bacteria</taxon>
        <taxon>Bacillati</taxon>
        <taxon>Actinomycetota</taxon>
        <taxon>Actinomycetes</taxon>
        <taxon>Pseudonocardiales</taxon>
        <taxon>Pseudonocardiaceae</taxon>
        <taxon>Saccharothrix</taxon>
    </lineage>
</organism>
<evidence type="ECO:0000256" key="3">
    <source>
        <dbReference type="ARBA" id="ARBA00022679"/>
    </source>
</evidence>
<protein>
    <submittedName>
        <fullName evidence="6">Phytoene synthase</fullName>
    </submittedName>
</protein>
<dbReference type="SFLD" id="SFLDG01018">
    <property type="entry name" value="Squalene/Phytoene_Synthase_Lik"/>
    <property type="match status" value="1"/>
</dbReference>
<name>A0A495VVD0_9PSEU</name>
<dbReference type="EMBL" id="RBXO01000001">
    <property type="protein sequence ID" value="RKT53312.1"/>
    <property type="molecule type" value="Genomic_DNA"/>
</dbReference>
<accession>A0A495VVD0</accession>
<dbReference type="FunFam" id="1.10.600.10:FF:000020">
    <property type="entry name" value="Phytoene synthase"/>
    <property type="match status" value="1"/>
</dbReference>
<evidence type="ECO:0000256" key="1">
    <source>
        <dbReference type="ARBA" id="ARBA00004684"/>
    </source>
</evidence>
<dbReference type="RefSeq" id="WP_121003474.1">
    <property type="nucleotide sequence ID" value="NZ_RBXO01000001.1"/>
</dbReference>
<sequence>MTPLAAAYARCRELNARHGRTFFLATRLLPPAQRPAVHALYGFARWADEIVDSGTSHDPARELAALERQLGDELAGRPTGHPVLAALADTARRHRIDPVLFTDFLASMRMDLDVTEYASFTELDRYIHGSAAVIGLQLLPVFGTVAPQRHAEPAAAAMGRAFQLTNFLRDVGEDLDRGRVYLPQDVLRAYDVDRGLLAWSRRTGKPDQRVRRAMAHLAAVTFAVYREAEEGIRLLQPVARPCVRTALTLYRDILHGIASVDYHVLDKRVVVPNARRLAVALPGLVAARAARATSGRLVWHRPDATGRI</sequence>
<dbReference type="UniPathway" id="UPA00799"/>
<keyword evidence="4" id="KW-0125">Carotenoid biosynthesis</keyword>
<keyword evidence="7" id="KW-1185">Reference proteome</keyword>
<dbReference type="Gene3D" id="1.10.600.10">
    <property type="entry name" value="Farnesyl Diphosphate Synthase"/>
    <property type="match status" value="1"/>
</dbReference>
<evidence type="ECO:0000313" key="6">
    <source>
        <dbReference type="EMBL" id="RKT53312.1"/>
    </source>
</evidence>
<dbReference type="AlphaFoldDB" id="A0A495VVD0"/>
<evidence type="ECO:0000313" key="7">
    <source>
        <dbReference type="Proteomes" id="UP000282084"/>
    </source>
</evidence>
<dbReference type="InterPro" id="IPR002060">
    <property type="entry name" value="Squ/phyt_synthse"/>
</dbReference>
<comment type="similarity">
    <text evidence="2">Belongs to the phytoene/squalene synthase family.</text>
</comment>
<dbReference type="CDD" id="cd00683">
    <property type="entry name" value="Trans_IPPS_HH"/>
    <property type="match status" value="1"/>
</dbReference>
<proteinExistence type="inferred from homology"/>
<dbReference type="InterPro" id="IPR044843">
    <property type="entry name" value="Trans_IPPS_bact-type"/>
</dbReference>
<dbReference type="PANTHER" id="PTHR31480">
    <property type="entry name" value="BIFUNCTIONAL LYCOPENE CYCLASE/PHYTOENE SYNTHASE"/>
    <property type="match status" value="1"/>
</dbReference>
<comment type="cofactor">
    <cofactor evidence="5">
        <name>ATP</name>
        <dbReference type="ChEBI" id="CHEBI:30616"/>
    </cofactor>
</comment>
<evidence type="ECO:0000256" key="5">
    <source>
        <dbReference type="ARBA" id="ARBA00053028"/>
    </source>
</evidence>
<gene>
    <name evidence="6" type="ORF">C8E97_1871</name>
</gene>
<dbReference type="SFLD" id="SFLDG01212">
    <property type="entry name" value="Phytoene_synthase_like"/>
    <property type="match status" value="1"/>
</dbReference>
<dbReference type="GO" id="GO:0016117">
    <property type="term" value="P:carotenoid biosynthetic process"/>
    <property type="evidence" value="ECO:0007669"/>
    <property type="project" value="UniProtKB-KW"/>
</dbReference>
<dbReference type="InterPro" id="IPR019845">
    <property type="entry name" value="Squalene/phytoene_synthase_CS"/>
</dbReference>